<feature type="compositionally biased region" description="Basic and acidic residues" evidence="1">
    <location>
        <begin position="1289"/>
        <end position="1300"/>
    </location>
</feature>
<dbReference type="Pfam" id="PF08373">
    <property type="entry name" value="RAP"/>
    <property type="match status" value="1"/>
</dbReference>
<feature type="region of interest" description="Disordered" evidence="1">
    <location>
        <begin position="1336"/>
        <end position="1355"/>
    </location>
</feature>
<feature type="domain" description="RAP" evidence="2">
    <location>
        <begin position="1411"/>
        <end position="1473"/>
    </location>
</feature>
<reference evidence="3" key="1">
    <citation type="submission" date="2014-11" db="EMBL/GenBank/DDBJ databases">
        <authorList>
            <person name="Otto D Thomas"/>
            <person name="Naeem Raeece"/>
        </authorList>
    </citation>
    <scope>NUCLEOTIDE SEQUENCE</scope>
</reference>
<feature type="compositionally biased region" description="Basic and acidic residues" evidence="1">
    <location>
        <begin position="50"/>
        <end position="60"/>
    </location>
</feature>
<feature type="compositionally biased region" description="Acidic residues" evidence="1">
    <location>
        <begin position="564"/>
        <end position="573"/>
    </location>
</feature>
<sequence length="2174" mass="233416">MPVVHPHRRKSASAPRSPSFAFVSVRSLSSSTPRNDAAALALASPQKGPPDTEKPMHEGRDSLLPETDIALVAALSPRSSALPPPPRHPPRHCQSNRRFREPSTFVLNKHKQDRAAWRRRAKTNIEALIDTTAAAAAAEDEAILSLSLPASKRTPSKSARRQHSKSGNRDGLSVPVASSAESEGGHSLSPSASFVSVLCKNAKAQMSPQASSPTGARDLLQRASESALTAVELSSVLNLWARLHGQTQGSISPSGTLLASLVDKLIAIEDLHPKHLALAANALCRLSAFSVAFHGYLTAPSSLPRTLEKANAIDLPLLSLYLARFGDGGVDADGREREGSSALMLPQSPHSAAVWSLVASRALGVSAELSGEGINALLSALSRVWWLGGNANGWPEWREGGGAAMVRMLKAEIRLKAASLSISQAASIATSLGSLRSLDEEVAQTLVGVLQQSGETLSARDASAFIRVFSNPAAFQGGQIEKGVRSKEGLDGGGNGFDSSKSVAGSMRMRTSVVLSLLPFVHAHLAKAAFADLVEITHALARTDQPHREVSEERDAIGEENEVAGLEGEEESSDILHGGRFSRQQKEVGRPRASAVRDPVLLRDLSAQLCARLDSSVEVEAHHLTLVAADSLLLWRRQKGGAVFESCLNRIGRQGCSSMGPQDVSAMLQAVSRSGLGPEIARLPIALLSRRLSELLQAGEGECLGGTVKGESLGGTVNPQSVSVALWALGKMKGPVQPDLLLGLCLHAEARAGEYSKEDVCTGVVGISLLWPRFAESIMETAPESELYGSQTLLPDAGGRAVESLCARACLPSSLGGLDLRFFFSAREVTEVYLAVASVCSRFMSPAIGSGGPFSFSTEGTAHSEGVRLVMSAFGRLSEEVLEHARLSMQPKRVRGGRAEESERSGIPRENVWDQADMVRCLEAITRGGEAAGSSQTLSETVELIWAQLRRQLTTLTASQLAKTAASLVRVWGLRASEGEDVHTREIGKKEKNTTFKRLLKIAEIVCPLLSLQHQQKHSGALPGGWGGNAEAKMAAVSPSSSSSSSSSVSVGSPWPLLSSFGVSWAACGQRDFRLFKVLMRNANRSLSAYAKTRGVGGEEESPYGDRGMSVDTGGGDLSGSSAGSPSLPLDDVGRFAFAVARLGLESTEGNVGTREETVLFFEKLCAVLPSEDLSSSASLTDTLRLLSAVCLAGSASASSSKSTPLMFSDRSSVTGRERGRKAAVVALLGSLGLRHRAVVRAFESSAFSGNLRVCLASAVWELGVTEEDLPPHARLTFRALCEGTFRDQSHGRRGERERTVSGSEGAAETRAGLLSGLDRRHALIESLLHVQNEREGGEGWRGGERSEARDRGKGERTLVAEAEEVLRRYGKTLNLELVGPVPQLPYLVRTAALLRGRDREGDAVSEGVPLAIEMGEPEDFHFELDGSQIEWKPFALLRHRVLRAMGWRVIPVAYFEWEAQKNSFSKAALVRKKVFSVASAEESAGNWTRGKEEGEGVVFGQGERERKGEGEGGAVSFSERWTRGGDTTSREDSERERVLPSGAAQGGGVEELRWQRFAAVFGSLRQQRRLERDLKRRRGRESERMDRKTLQLTNAPSPYMVLPHFSCSQRDNRHATPAAAATKEKNTGVDPKLPTPQRTEPRDASRNVATLSNDLQRLREKDLQIQRDLNARTRNFASLREGEGKEPQTPADPQQSASPLPAIRETIISPLPSTVAGETFIDTPTKKKKPAPEEKGKQQKKEKQKEQDVGGKKRPPNKKPSSAEKEEKKDRKEKKKKETGGKRITKPASPDALSKGRDGPASPNLSVSANPTVAARGRQTLHFPPPIAARDDRSMKFNVDSPEDPAHAESAPTSPPLSVTVSKSETPKHIADAPHAPLSPKAHCQTDEVPEKQAMPGGEECKQKPKKKTPTAGNEKKKSQEGENNMKKDKKTAGCYKGSSNQEVKSGASDSSPQPPISPSAPRETPIGSSSAVPATAAKEENAGLSMTTRDEDQSASPSLGGTAPEEEIHPTSPSVTHSHVLQHIADAIQLPLPSRPQTSGVSFKQAALWEKGWRYEALQALALKAREGAFSHPSLKPVFNQYLETVNVAHMQTPTDLPPAAPGEVCGGGNWRKESDGKFVEKVKETPKHADVTGADARSASKQEIIGVPVDVQREYGRRVERALQGGSRKYQ</sequence>
<dbReference type="SMART" id="SM00952">
    <property type="entry name" value="RAP"/>
    <property type="match status" value="1"/>
</dbReference>
<feature type="compositionally biased region" description="Basic residues" evidence="1">
    <location>
        <begin position="88"/>
        <end position="97"/>
    </location>
</feature>
<evidence type="ECO:0000256" key="1">
    <source>
        <dbReference type="SAM" id="MobiDB-lite"/>
    </source>
</evidence>
<protein>
    <recommendedName>
        <fullName evidence="2">RAP domain-containing protein</fullName>
    </recommendedName>
</protein>
<feature type="region of interest" description="Disordered" evidence="1">
    <location>
        <begin position="564"/>
        <end position="591"/>
    </location>
</feature>
<feature type="region of interest" description="Disordered" evidence="1">
    <location>
        <begin position="1573"/>
        <end position="1654"/>
    </location>
</feature>
<feature type="compositionally biased region" description="Basic and acidic residues" evidence="1">
    <location>
        <begin position="1762"/>
        <end position="1782"/>
    </location>
</feature>
<accession>A0A0G4IAB3</accession>
<dbReference type="VEuPathDB" id="CryptoDB:Cvel_2098"/>
<feature type="compositionally biased region" description="Basic and acidic residues" evidence="1">
    <location>
        <begin position="1915"/>
        <end position="1928"/>
    </location>
</feature>
<dbReference type="InterPro" id="IPR013584">
    <property type="entry name" value="RAP"/>
</dbReference>
<feature type="region of interest" description="Disordered" evidence="1">
    <location>
        <begin position="77"/>
        <end position="103"/>
    </location>
</feature>
<evidence type="ECO:0000259" key="2">
    <source>
        <dbReference type="PROSITE" id="PS51286"/>
    </source>
</evidence>
<feature type="region of interest" description="Disordered" evidence="1">
    <location>
        <begin position="1092"/>
        <end position="1125"/>
    </location>
</feature>
<feature type="region of interest" description="Disordered" evidence="1">
    <location>
        <begin position="149"/>
        <end position="188"/>
    </location>
</feature>
<feature type="compositionally biased region" description="Basic and acidic residues" evidence="1">
    <location>
        <begin position="1731"/>
        <end position="1752"/>
    </location>
</feature>
<feature type="region of interest" description="Disordered" evidence="1">
    <location>
        <begin position="1486"/>
        <end position="1546"/>
    </location>
</feature>
<evidence type="ECO:0000313" key="3">
    <source>
        <dbReference type="EMBL" id="CEM54077.1"/>
    </source>
</evidence>
<feature type="compositionally biased region" description="Basic residues" evidence="1">
    <location>
        <begin position="154"/>
        <end position="166"/>
    </location>
</feature>
<feature type="compositionally biased region" description="Low complexity" evidence="1">
    <location>
        <begin position="12"/>
        <end position="21"/>
    </location>
</feature>
<feature type="region of interest" description="Disordered" evidence="1">
    <location>
        <begin position="1289"/>
        <end position="1308"/>
    </location>
</feature>
<name>A0A0G4IAB3_9ALVE</name>
<proteinExistence type="predicted"/>
<feature type="compositionally biased region" description="Basic and acidic residues" evidence="1">
    <location>
        <begin position="1521"/>
        <end position="1539"/>
    </location>
</feature>
<gene>
    <name evidence="3" type="ORF">Cvel_2098</name>
</gene>
<feature type="region of interest" description="Disordered" evidence="1">
    <location>
        <begin position="33"/>
        <end position="60"/>
    </location>
</feature>
<feature type="compositionally biased region" description="Basic and acidic residues" evidence="1">
    <location>
        <begin position="1573"/>
        <end position="1590"/>
    </location>
</feature>
<feature type="region of interest" description="Disordered" evidence="1">
    <location>
        <begin position="1680"/>
        <end position="2019"/>
    </location>
</feature>
<dbReference type="PROSITE" id="PS51286">
    <property type="entry name" value="RAP"/>
    <property type="match status" value="1"/>
</dbReference>
<organism evidence="3">
    <name type="scientific">Chromera velia CCMP2878</name>
    <dbReference type="NCBI Taxonomy" id="1169474"/>
    <lineage>
        <taxon>Eukaryota</taxon>
        <taxon>Sar</taxon>
        <taxon>Alveolata</taxon>
        <taxon>Colpodellida</taxon>
        <taxon>Chromeraceae</taxon>
        <taxon>Chromera</taxon>
    </lineage>
</organism>
<feature type="region of interest" description="Disordered" evidence="1">
    <location>
        <begin position="1"/>
        <end position="21"/>
    </location>
</feature>
<dbReference type="EMBL" id="CDMZ01005754">
    <property type="protein sequence ID" value="CEM54077.1"/>
    <property type="molecule type" value="Genomic_DNA"/>
</dbReference>
<feature type="compositionally biased region" description="Basic residues" evidence="1">
    <location>
        <begin position="1"/>
        <end position="11"/>
    </location>
</feature>